<dbReference type="EMBL" id="MDYQ01000254">
    <property type="protein sequence ID" value="PRP77801.1"/>
    <property type="molecule type" value="Genomic_DNA"/>
</dbReference>
<evidence type="ECO:0000313" key="1">
    <source>
        <dbReference type="EMBL" id="PRP77801.1"/>
    </source>
</evidence>
<dbReference type="AlphaFoldDB" id="A0A2P6N1I5"/>
<organism evidence="1 2">
    <name type="scientific">Planoprotostelium fungivorum</name>
    <dbReference type="NCBI Taxonomy" id="1890364"/>
    <lineage>
        <taxon>Eukaryota</taxon>
        <taxon>Amoebozoa</taxon>
        <taxon>Evosea</taxon>
        <taxon>Variosea</taxon>
        <taxon>Cavosteliida</taxon>
        <taxon>Cavosteliaceae</taxon>
        <taxon>Planoprotostelium</taxon>
    </lineage>
</organism>
<comment type="caution">
    <text evidence="1">The sequence shown here is derived from an EMBL/GenBank/DDBJ whole genome shotgun (WGS) entry which is preliminary data.</text>
</comment>
<dbReference type="InterPro" id="IPR039868">
    <property type="entry name" value="ARMD3-like"/>
</dbReference>
<accession>A0A2P6N1I5</accession>
<dbReference type="InParanoid" id="A0A2P6N1I5"/>
<proteinExistence type="predicted"/>
<sequence length="376" mass="42801">MSRKFPFPDYDVTTLLMDKSLTDVVISNTLSTLRCIMNIEGEALIPPSIRLLLVMCACTENSETNPFLRYIMEMSLADTLAHVLSIESVIYACHIDIMMIFHILLSYRPADRDNPYVILLNDQPEVLRKLYELIHVTLAEDMGDIKSEKIVPDRTTTGVVNYVYSYFHTPTVFVPSDVPATTVFSITLFSTLYDTLHVNYRHVNAVRDSGQDGRSTTDTHGLRTLLNLLFVLFSRGVHKESALLCHPIVDALSDVTRRNENLDSWSLRVDTMKNGEAVIVEGTVASVITTVLRSYISSDHDYQDSRLLRKCLVCLYQLSQPEDAETPNLPTIQLELKGKAIDMMYSFAEEEEEDQVLVQWFKDLRVKGRDEPNYTL</sequence>
<protein>
    <submittedName>
        <fullName evidence="1">Uncharacterized protein</fullName>
    </submittedName>
</protein>
<reference evidence="1 2" key="1">
    <citation type="journal article" date="2018" name="Genome Biol. Evol.">
        <title>Multiple Roots of Fruiting Body Formation in Amoebozoa.</title>
        <authorList>
            <person name="Hillmann F."/>
            <person name="Forbes G."/>
            <person name="Novohradska S."/>
            <person name="Ferling I."/>
            <person name="Riege K."/>
            <person name="Groth M."/>
            <person name="Westermann M."/>
            <person name="Marz M."/>
            <person name="Spaller T."/>
            <person name="Winckler T."/>
            <person name="Schaap P."/>
            <person name="Glockner G."/>
        </authorList>
    </citation>
    <scope>NUCLEOTIDE SEQUENCE [LARGE SCALE GENOMIC DNA]</scope>
    <source>
        <strain evidence="1 2">Jena</strain>
    </source>
</reference>
<dbReference type="PANTHER" id="PTHR13608:SF3">
    <property type="entry name" value="ARMADILLO-LIKE HELICAL DOMAIN-CONTAINING PROTEIN 3"/>
    <property type="match status" value="1"/>
</dbReference>
<evidence type="ECO:0000313" key="2">
    <source>
        <dbReference type="Proteomes" id="UP000241769"/>
    </source>
</evidence>
<dbReference type="PANTHER" id="PTHR13608">
    <property type="entry name" value="ARMADILLO-LIKE HELICAL DOMAIN-CONTAINING PROTEIN 3"/>
    <property type="match status" value="1"/>
</dbReference>
<dbReference type="Proteomes" id="UP000241769">
    <property type="component" value="Unassembled WGS sequence"/>
</dbReference>
<keyword evidence="2" id="KW-1185">Reference proteome</keyword>
<gene>
    <name evidence="1" type="ORF">PROFUN_07743</name>
</gene>
<dbReference type="GO" id="GO:0005829">
    <property type="term" value="C:cytosol"/>
    <property type="evidence" value="ECO:0007669"/>
    <property type="project" value="TreeGrafter"/>
</dbReference>
<name>A0A2P6N1I5_9EUKA</name>